<name>A0A918X6W7_9ACTN</name>
<gene>
    <name evidence="2" type="ORF">GCM10010334_76620</name>
</gene>
<dbReference type="AlphaFoldDB" id="A0A918X6W7"/>
<dbReference type="EMBL" id="BMVC01000024">
    <property type="protein sequence ID" value="GHD16010.1"/>
    <property type="molecule type" value="Genomic_DNA"/>
</dbReference>
<feature type="compositionally biased region" description="Basic residues" evidence="1">
    <location>
        <begin position="67"/>
        <end position="80"/>
    </location>
</feature>
<evidence type="ECO:0000313" key="2">
    <source>
        <dbReference type="EMBL" id="GHD16010.1"/>
    </source>
</evidence>
<reference evidence="2" key="1">
    <citation type="journal article" date="2014" name="Int. J. Syst. Evol. Microbiol.">
        <title>Complete genome sequence of Corynebacterium casei LMG S-19264T (=DSM 44701T), isolated from a smear-ripened cheese.</title>
        <authorList>
            <consortium name="US DOE Joint Genome Institute (JGI-PGF)"/>
            <person name="Walter F."/>
            <person name="Albersmeier A."/>
            <person name="Kalinowski J."/>
            <person name="Ruckert C."/>
        </authorList>
    </citation>
    <scope>NUCLEOTIDE SEQUENCE</scope>
    <source>
        <strain evidence="2">JCM 4637</strain>
    </source>
</reference>
<evidence type="ECO:0000256" key="1">
    <source>
        <dbReference type="SAM" id="MobiDB-lite"/>
    </source>
</evidence>
<protein>
    <submittedName>
        <fullName evidence="2">Uncharacterized protein</fullName>
    </submittedName>
</protein>
<comment type="caution">
    <text evidence="2">The sequence shown here is derived from an EMBL/GenBank/DDBJ whole genome shotgun (WGS) entry which is preliminary data.</text>
</comment>
<feature type="region of interest" description="Disordered" evidence="1">
    <location>
        <begin position="64"/>
        <end position="87"/>
    </location>
</feature>
<proteinExistence type="predicted"/>
<sequence length="87" mass="10249">MTQFWIGTYHGRHDGTQAKATATRDDTRPEPYAWACICGASRAFADRHEMDLSAWRHTHPTRLDRMRQHRARRWRARQARRTGSLTS</sequence>
<dbReference type="Proteomes" id="UP000638353">
    <property type="component" value="Unassembled WGS sequence"/>
</dbReference>
<evidence type="ECO:0000313" key="3">
    <source>
        <dbReference type="Proteomes" id="UP000638353"/>
    </source>
</evidence>
<organism evidence="2 3">
    <name type="scientific">Streptomyces finlayi</name>
    <dbReference type="NCBI Taxonomy" id="67296"/>
    <lineage>
        <taxon>Bacteria</taxon>
        <taxon>Bacillati</taxon>
        <taxon>Actinomycetota</taxon>
        <taxon>Actinomycetes</taxon>
        <taxon>Kitasatosporales</taxon>
        <taxon>Streptomycetaceae</taxon>
        <taxon>Streptomyces</taxon>
    </lineage>
</organism>
<reference evidence="2" key="2">
    <citation type="submission" date="2020-09" db="EMBL/GenBank/DDBJ databases">
        <authorList>
            <person name="Sun Q."/>
            <person name="Ohkuma M."/>
        </authorList>
    </citation>
    <scope>NUCLEOTIDE SEQUENCE</scope>
    <source>
        <strain evidence="2">JCM 4637</strain>
    </source>
</reference>
<dbReference type="RefSeq" id="WP_189828218.1">
    <property type="nucleotide sequence ID" value="NZ_BMVC01000024.1"/>
</dbReference>
<accession>A0A918X6W7</accession>